<evidence type="ECO:0000256" key="2">
    <source>
        <dbReference type="SAM" id="SignalP"/>
    </source>
</evidence>
<accession>A0A0N9YBM0</accession>
<sequence>MTSKVIASMFFAGAAAGAVAFAPLAVADPPPAPPCTNADGTACADLGTAGPGGATGQIPGGPGGTAGPGGASGVIPGGPGGAAGPGGATGEIPGGPGGTAGPGGATGQIPGGPGGTAGPGGASGCIPNVGCASVPGVG</sequence>
<feature type="region of interest" description="Disordered" evidence="1">
    <location>
        <begin position="41"/>
        <end position="118"/>
    </location>
</feature>
<evidence type="ECO:0000313" key="5">
    <source>
        <dbReference type="EMBL" id="STZ88822.1"/>
    </source>
</evidence>
<dbReference type="PATRIC" id="fig|1766.6.peg.4952"/>
<dbReference type="Proteomes" id="UP001186041">
    <property type="component" value="Unassembled WGS sequence"/>
</dbReference>
<reference evidence="3 6" key="1">
    <citation type="journal article" date="2015" name="MBio">
        <title>Enzymatic Degradation of Phenazines Can Generate Energy and Protect Sensitive Organisms from Toxicity.</title>
        <authorList>
            <person name="Costa K.C."/>
            <person name="Bergkessel M."/>
            <person name="Saunders S."/>
            <person name="Korlach J."/>
            <person name="Newman D.K."/>
        </authorList>
    </citation>
    <scope>NUCLEOTIDE SEQUENCE [LARGE SCALE GENOMIC DNA]</scope>
    <source>
        <strain evidence="3 6">CT6</strain>
    </source>
</reference>
<dbReference type="Proteomes" id="UP000057134">
    <property type="component" value="Chromosome"/>
</dbReference>
<feature type="signal peptide" evidence="2">
    <location>
        <begin position="1"/>
        <end position="27"/>
    </location>
</feature>
<evidence type="ECO:0000313" key="3">
    <source>
        <dbReference type="EMBL" id="ALI28773.1"/>
    </source>
</evidence>
<protein>
    <recommendedName>
        <fullName evidence="8">Collagen-like protein</fullName>
    </recommendedName>
</protein>
<evidence type="ECO:0000313" key="4">
    <source>
        <dbReference type="EMBL" id="MDV7292158.1"/>
    </source>
</evidence>
<evidence type="ECO:0008006" key="8">
    <source>
        <dbReference type="Google" id="ProtNLM"/>
    </source>
</evidence>
<reference evidence="5 7" key="2">
    <citation type="submission" date="2018-06" db="EMBL/GenBank/DDBJ databases">
        <authorList>
            <consortium name="Pathogen Informatics"/>
            <person name="Doyle S."/>
        </authorList>
    </citation>
    <scope>NUCLEOTIDE SEQUENCE [LARGE SCALE GENOMIC DNA]</scope>
    <source>
        <strain evidence="5 7">NCTC1542</strain>
    </source>
</reference>
<dbReference type="STRING" id="1766.XA26_49780"/>
<keyword evidence="6" id="KW-1185">Reference proteome</keyword>
<name>A0A0N9YBM0_MYCFO</name>
<feature type="compositionally biased region" description="Gly residues" evidence="1">
    <location>
        <begin position="49"/>
        <end position="118"/>
    </location>
</feature>
<reference evidence="4" key="3">
    <citation type="submission" date="2023-10" db="EMBL/GenBank/DDBJ databases">
        <title>Mycolicibacterium fortuitum clinical isolates causing pulmonary infections in humans.</title>
        <authorList>
            <person name="Mejia-Ponce P.M."/>
            <person name="Zenteno-Cuevas R."/>
            <person name="Licona-Cassani C."/>
        </authorList>
    </citation>
    <scope>NUCLEOTIDE SEQUENCE</scope>
    <source>
        <strain evidence="4">M8</strain>
    </source>
</reference>
<evidence type="ECO:0000256" key="1">
    <source>
        <dbReference type="SAM" id="MobiDB-lite"/>
    </source>
</evidence>
<keyword evidence="2" id="KW-0732">Signal</keyword>
<gene>
    <name evidence="5" type="ORF">NCTC1542_03609</name>
    <name evidence="4" type="ORF">R4485_18475</name>
    <name evidence="3" type="ORF">XA26_49780</name>
</gene>
<evidence type="ECO:0000313" key="7">
    <source>
        <dbReference type="Proteomes" id="UP000255389"/>
    </source>
</evidence>
<evidence type="ECO:0000313" key="6">
    <source>
        <dbReference type="Proteomes" id="UP000057134"/>
    </source>
</evidence>
<organism evidence="3 6">
    <name type="scientific">Mycolicibacterium fortuitum</name>
    <name type="common">Mycobacterium fortuitum</name>
    <dbReference type="NCBI Taxonomy" id="1766"/>
    <lineage>
        <taxon>Bacteria</taxon>
        <taxon>Bacillati</taxon>
        <taxon>Actinomycetota</taxon>
        <taxon>Actinomycetes</taxon>
        <taxon>Mycobacteriales</taxon>
        <taxon>Mycobacteriaceae</taxon>
        <taxon>Mycolicibacterium</taxon>
    </lineage>
</organism>
<dbReference type="EMBL" id="JAWLVV010000015">
    <property type="protein sequence ID" value="MDV7292158.1"/>
    <property type="molecule type" value="Genomic_DNA"/>
</dbReference>
<dbReference type="EMBL" id="CP011269">
    <property type="protein sequence ID" value="ALI28773.1"/>
    <property type="molecule type" value="Genomic_DNA"/>
</dbReference>
<dbReference type="AlphaFoldDB" id="A0A0N9YBM0"/>
<dbReference type="Proteomes" id="UP000255389">
    <property type="component" value="Unassembled WGS sequence"/>
</dbReference>
<dbReference type="EMBL" id="UGQY01000003">
    <property type="protein sequence ID" value="STZ88822.1"/>
    <property type="molecule type" value="Genomic_DNA"/>
</dbReference>
<feature type="chain" id="PRO_5041523281" description="Collagen-like protein" evidence="2">
    <location>
        <begin position="28"/>
        <end position="138"/>
    </location>
</feature>
<proteinExistence type="predicted"/>
<dbReference type="KEGG" id="mft:XA26_49780"/>